<protein>
    <recommendedName>
        <fullName evidence="6">DUF202 domain-containing protein</fullName>
    </recommendedName>
</protein>
<dbReference type="RefSeq" id="WP_037407342.1">
    <property type="nucleotide sequence ID" value="NZ_CP007044.2"/>
</dbReference>
<dbReference type="HOGENOM" id="CLU_2371192_0_0_6"/>
<keyword evidence="2 5" id="KW-0812">Transmembrane</keyword>
<dbReference type="OrthoDB" id="3701077at2"/>
<evidence type="ECO:0000313" key="8">
    <source>
        <dbReference type="Proteomes" id="UP000019030"/>
    </source>
</evidence>
<feature type="transmembrane region" description="Helical" evidence="5">
    <location>
        <begin position="74"/>
        <end position="94"/>
    </location>
</feature>
<comment type="subcellular location">
    <subcellularLocation>
        <location evidence="1">Endomembrane system</location>
        <topology evidence="1">Multi-pass membrane protein</topology>
    </subcellularLocation>
</comment>
<dbReference type="InterPro" id="IPR003807">
    <property type="entry name" value="DUF202"/>
</dbReference>
<keyword evidence="8" id="KW-1185">Reference proteome</keyword>
<dbReference type="Pfam" id="PF02656">
    <property type="entry name" value="DUF202"/>
    <property type="match status" value="1"/>
</dbReference>
<dbReference type="GO" id="GO:0012505">
    <property type="term" value="C:endomembrane system"/>
    <property type="evidence" value="ECO:0007669"/>
    <property type="project" value="UniProtKB-SubCell"/>
</dbReference>
<dbReference type="Proteomes" id="UP000019030">
    <property type="component" value="Chromosome"/>
</dbReference>
<proteinExistence type="predicted"/>
<evidence type="ECO:0000259" key="6">
    <source>
        <dbReference type="Pfam" id="PF02656"/>
    </source>
</evidence>
<reference evidence="7 8" key="1">
    <citation type="submission" date="2014-01" db="EMBL/GenBank/DDBJ databases">
        <title>Isolation of Serratia multitudinisentens RB-25 from Ex-Landfill site.</title>
        <authorList>
            <person name="Robson E.H.J."/>
        </authorList>
    </citation>
    <scope>NUCLEOTIDE SEQUENCE [LARGE SCALE GENOMIC DNA]</scope>
    <source>
        <strain evidence="7 8">RB-25</strain>
    </source>
</reference>
<evidence type="ECO:0000256" key="3">
    <source>
        <dbReference type="ARBA" id="ARBA00022989"/>
    </source>
</evidence>
<keyword evidence="4 5" id="KW-0472">Membrane</keyword>
<gene>
    <name evidence="7" type="ORF">Z042_07760</name>
</gene>
<evidence type="ECO:0000256" key="4">
    <source>
        <dbReference type="ARBA" id="ARBA00023136"/>
    </source>
</evidence>
<keyword evidence="3 5" id="KW-1133">Transmembrane helix</keyword>
<dbReference type="KEGG" id="sfo:Z042_07760"/>
<feature type="domain" description="DUF202" evidence="6">
    <location>
        <begin position="5"/>
        <end position="53"/>
    </location>
</feature>
<reference evidence="7 8" key="2">
    <citation type="submission" date="2015-03" db="EMBL/GenBank/DDBJ databases">
        <authorList>
            <person name="Chan K.-G."/>
        </authorList>
    </citation>
    <scope>NUCLEOTIDE SEQUENCE [LARGE SCALE GENOMIC DNA]</scope>
    <source>
        <strain evidence="7 8">RB-25</strain>
    </source>
</reference>
<accession>W0LB76</accession>
<sequence>MPIRDVGLQKERTQLAWGRSALGVTTLLLLLIKLGIFSSFQLIGAVLVLRVLLGSIAARKNELASTDKAVNRRTVMRHLSVSLTVMLAGVWFLLS</sequence>
<evidence type="ECO:0000256" key="1">
    <source>
        <dbReference type="ARBA" id="ARBA00004127"/>
    </source>
</evidence>
<evidence type="ECO:0000256" key="5">
    <source>
        <dbReference type="SAM" id="Phobius"/>
    </source>
</evidence>
<name>W0LB76_9GAMM</name>
<evidence type="ECO:0000313" key="7">
    <source>
        <dbReference type="EMBL" id="AHG19517.2"/>
    </source>
</evidence>
<dbReference type="EMBL" id="CP007044">
    <property type="protein sequence ID" value="AHG19517.2"/>
    <property type="molecule type" value="Genomic_DNA"/>
</dbReference>
<dbReference type="STRING" id="1441930.Z042_07760"/>
<evidence type="ECO:0000256" key="2">
    <source>
        <dbReference type="ARBA" id="ARBA00022692"/>
    </source>
</evidence>
<feature type="transmembrane region" description="Helical" evidence="5">
    <location>
        <begin position="20"/>
        <end position="53"/>
    </location>
</feature>
<organism evidence="7 8">
    <name type="scientific">Chania multitudinisentens RB-25</name>
    <dbReference type="NCBI Taxonomy" id="1441930"/>
    <lineage>
        <taxon>Bacteria</taxon>
        <taxon>Pseudomonadati</taxon>
        <taxon>Pseudomonadota</taxon>
        <taxon>Gammaproteobacteria</taxon>
        <taxon>Enterobacterales</taxon>
        <taxon>Yersiniaceae</taxon>
        <taxon>Chania</taxon>
    </lineage>
</organism>
<dbReference type="AlphaFoldDB" id="W0LB76"/>